<dbReference type="EMBL" id="CAIIXF020000004">
    <property type="protein sequence ID" value="CAH1781964.1"/>
    <property type="molecule type" value="Genomic_DNA"/>
</dbReference>
<gene>
    <name evidence="2" type="ORF">OFUS_LOCUS8463</name>
</gene>
<dbReference type="Proteomes" id="UP000749559">
    <property type="component" value="Unassembled WGS sequence"/>
</dbReference>
<evidence type="ECO:0000313" key="3">
    <source>
        <dbReference type="Proteomes" id="UP000749559"/>
    </source>
</evidence>
<organism evidence="2 3">
    <name type="scientific">Owenia fusiformis</name>
    <name type="common">Polychaete worm</name>
    <dbReference type="NCBI Taxonomy" id="6347"/>
    <lineage>
        <taxon>Eukaryota</taxon>
        <taxon>Metazoa</taxon>
        <taxon>Spiralia</taxon>
        <taxon>Lophotrochozoa</taxon>
        <taxon>Annelida</taxon>
        <taxon>Polychaeta</taxon>
        <taxon>Sedentaria</taxon>
        <taxon>Canalipalpata</taxon>
        <taxon>Sabellida</taxon>
        <taxon>Oweniida</taxon>
        <taxon>Oweniidae</taxon>
        <taxon>Owenia</taxon>
    </lineage>
</organism>
<dbReference type="AlphaFoldDB" id="A0A8J1UXR3"/>
<feature type="region of interest" description="Disordered" evidence="1">
    <location>
        <begin position="94"/>
        <end position="119"/>
    </location>
</feature>
<name>A0A8J1UXR3_OWEFU</name>
<dbReference type="OrthoDB" id="10249205at2759"/>
<dbReference type="InterPro" id="IPR035901">
    <property type="entry name" value="GIY-YIG_endonuc_sf"/>
</dbReference>
<keyword evidence="3" id="KW-1185">Reference proteome</keyword>
<evidence type="ECO:0000256" key="1">
    <source>
        <dbReference type="SAM" id="MobiDB-lite"/>
    </source>
</evidence>
<sequence>MERKKVLLKKLIRLKTLMKACDKEQNDMIEKLEAYVLELQLNGPSFKENAQTTEAKNGEMDKLNKKICKLSEQIEINVTQQKKILEELKRLTEGPHPAITPQRSETPVKDEPKVGAEKTAKVEEVAAQSIVISDTMGENKYEVYEHNEDTQNVIYHITCEKCGVGATYIGSTTKASHERKMCHIGKVKSSVNYYELLYKHFVNCGIKNFKYTTIDHEPDEDKLKCLETAYMTRLRTIYHGRDLRSGKINLN</sequence>
<comment type="caution">
    <text evidence="2">The sequence shown here is derived from an EMBL/GenBank/DDBJ whole genome shotgun (WGS) entry which is preliminary data.</text>
</comment>
<proteinExistence type="predicted"/>
<feature type="compositionally biased region" description="Basic and acidic residues" evidence="1">
    <location>
        <begin position="106"/>
        <end position="119"/>
    </location>
</feature>
<dbReference type="Gene3D" id="3.40.1440.10">
    <property type="entry name" value="GIY-YIG endonuclease"/>
    <property type="match status" value="1"/>
</dbReference>
<accession>A0A8J1UXR3</accession>
<evidence type="ECO:0000313" key="2">
    <source>
        <dbReference type="EMBL" id="CAH1781964.1"/>
    </source>
</evidence>
<reference evidence="2" key="1">
    <citation type="submission" date="2022-03" db="EMBL/GenBank/DDBJ databases">
        <authorList>
            <person name="Martin C."/>
        </authorList>
    </citation>
    <scope>NUCLEOTIDE SEQUENCE</scope>
</reference>
<protein>
    <submittedName>
        <fullName evidence="2">Uncharacterized protein</fullName>
    </submittedName>
</protein>